<reference evidence="1" key="2">
    <citation type="submission" date="2020-11" db="EMBL/GenBank/DDBJ databases">
        <authorList>
            <person name="McCartney M.A."/>
            <person name="Auch B."/>
            <person name="Kono T."/>
            <person name="Mallez S."/>
            <person name="Becker A."/>
            <person name="Gohl D.M."/>
            <person name="Silverstein K.A.T."/>
            <person name="Koren S."/>
            <person name="Bechman K.B."/>
            <person name="Herman A."/>
            <person name="Abrahante J.E."/>
            <person name="Garbe J."/>
        </authorList>
    </citation>
    <scope>NUCLEOTIDE SEQUENCE</scope>
    <source>
        <strain evidence="1">Duluth1</strain>
        <tissue evidence="1">Whole animal</tissue>
    </source>
</reference>
<reference evidence="1" key="1">
    <citation type="journal article" date="2019" name="bioRxiv">
        <title>The Genome of the Zebra Mussel, Dreissena polymorpha: A Resource for Invasive Species Research.</title>
        <authorList>
            <person name="McCartney M.A."/>
            <person name="Auch B."/>
            <person name="Kono T."/>
            <person name="Mallez S."/>
            <person name="Zhang Y."/>
            <person name="Obille A."/>
            <person name="Becker A."/>
            <person name="Abrahante J.E."/>
            <person name="Garbe J."/>
            <person name="Badalamenti J.P."/>
            <person name="Herman A."/>
            <person name="Mangelson H."/>
            <person name="Liachko I."/>
            <person name="Sullivan S."/>
            <person name="Sone E.D."/>
            <person name="Koren S."/>
            <person name="Silverstein K.A.T."/>
            <person name="Beckman K.B."/>
            <person name="Gohl D.M."/>
        </authorList>
    </citation>
    <scope>NUCLEOTIDE SEQUENCE</scope>
    <source>
        <strain evidence="1">Duluth1</strain>
        <tissue evidence="1">Whole animal</tissue>
    </source>
</reference>
<comment type="caution">
    <text evidence="1">The sequence shown here is derived from an EMBL/GenBank/DDBJ whole genome shotgun (WGS) entry which is preliminary data.</text>
</comment>
<gene>
    <name evidence="1" type="ORF">DPMN_131804</name>
</gene>
<dbReference type="SUPFAM" id="SSF57845">
    <property type="entry name" value="B-box zinc-binding domain"/>
    <property type="match status" value="1"/>
</dbReference>
<keyword evidence="2" id="KW-1185">Reference proteome</keyword>
<dbReference type="Proteomes" id="UP000828390">
    <property type="component" value="Unassembled WGS sequence"/>
</dbReference>
<evidence type="ECO:0008006" key="3">
    <source>
        <dbReference type="Google" id="ProtNLM"/>
    </source>
</evidence>
<name>A0A9D4J8A6_DREPO</name>
<dbReference type="AlphaFoldDB" id="A0A9D4J8A6"/>
<dbReference type="EMBL" id="JAIWYP010000006">
    <property type="protein sequence ID" value="KAH3803541.1"/>
    <property type="molecule type" value="Genomic_DNA"/>
</dbReference>
<protein>
    <recommendedName>
        <fullName evidence="3">B box-type domain-containing protein</fullName>
    </recommendedName>
</protein>
<sequence length="230" mass="26136">MFVPFVMDMKGIDICQSHGKTIKFYCHKHSKLCCTTCGILHGKCDRLDEIATASQRQILDLNALKRVLLQSESDADSLIADCKKSKTDFNQSIASISKELHEMRDRVMKLFDMAEKRIMNEANAIKSVEVKRLDDINAASCKIKTNINQVLSICSALLENGLPDQKYIFWRNVQQKNKTFISDITEQKKTTVTIKMKLSFPKELSSILEKGNDAIKFSCEHTHTGILLFI</sequence>
<evidence type="ECO:0000313" key="2">
    <source>
        <dbReference type="Proteomes" id="UP000828390"/>
    </source>
</evidence>
<evidence type="ECO:0000313" key="1">
    <source>
        <dbReference type="EMBL" id="KAH3803541.1"/>
    </source>
</evidence>
<proteinExistence type="predicted"/>
<accession>A0A9D4J8A6</accession>
<organism evidence="1 2">
    <name type="scientific">Dreissena polymorpha</name>
    <name type="common">Zebra mussel</name>
    <name type="synonym">Mytilus polymorpha</name>
    <dbReference type="NCBI Taxonomy" id="45954"/>
    <lineage>
        <taxon>Eukaryota</taxon>
        <taxon>Metazoa</taxon>
        <taxon>Spiralia</taxon>
        <taxon>Lophotrochozoa</taxon>
        <taxon>Mollusca</taxon>
        <taxon>Bivalvia</taxon>
        <taxon>Autobranchia</taxon>
        <taxon>Heteroconchia</taxon>
        <taxon>Euheterodonta</taxon>
        <taxon>Imparidentia</taxon>
        <taxon>Neoheterodontei</taxon>
        <taxon>Myida</taxon>
        <taxon>Dreissenoidea</taxon>
        <taxon>Dreissenidae</taxon>
        <taxon>Dreissena</taxon>
    </lineage>
</organism>